<evidence type="ECO:0000313" key="13">
    <source>
        <dbReference type="EMBL" id="KAG5177620.1"/>
    </source>
</evidence>
<keyword evidence="8" id="KW-0805">Transcription regulation</keyword>
<evidence type="ECO:0000256" key="8">
    <source>
        <dbReference type="ARBA" id="ARBA00023015"/>
    </source>
</evidence>
<dbReference type="InterPro" id="IPR035898">
    <property type="entry name" value="TAZ_dom_sf"/>
</dbReference>
<dbReference type="Gene3D" id="1.20.1020.10">
    <property type="entry name" value="TAZ domain"/>
    <property type="match status" value="1"/>
</dbReference>
<keyword evidence="9" id="KW-0804">Transcription</keyword>
<keyword evidence="14" id="KW-1185">Reference proteome</keyword>
<dbReference type="Proteomes" id="UP000664859">
    <property type="component" value="Unassembled WGS sequence"/>
</dbReference>
<dbReference type="PANTHER" id="PTHR13808">
    <property type="entry name" value="CBP/P300-RELATED"/>
    <property type="match status" value="1"/>
</dbReference>
<evidence type="ECO:0000256" key="9">
    <source>
        <dbReference type="ARBA" id="ARBA00023163"/>
    </source>
</evidence>
<evidence type="ECO:0000256" key="4">
    <source>
        <dbReference type="ARBA" id="ARBA00022723"/>
    </source>
</evidence>
<accession>A0A835YQ36</accession>
<dbReference type="AlphaFoldDB" id="A0A835YQ36"/>
<proteinExistence type="predicted"/>
<dbReference type="EMBL" id="JAFCMP010000523">
    <property type="protein sequence ID" value="KAG5177620.1"/>
    <property type="molecule type" value="Genomic_DNA"/>
</dbReference>
<dbReference type="GO" id="GO:0005634">
    <property type="term" value="C:nucleus"/>
    <property type="evidence" value="ECO:0007669"/>
    <property type="project" value="UniProtKB-SubCell"/>
</dbReference>
<dbReference type="GO" id="GO:0045944">
    <property type="term" value="P:positive regulation of transcription by RNA polymerase II"/>
    <property type="evidence" value="ECO:0007669"/>
    <property type="project" value="TreeGrafter"/>
</dbReference>
<dbReference type="PANTHER" id="PTHR13808:SF1">
    <property type="entry name" value="HISTONE ACETYLTRANSFERASE"/>
    <property type="match status" value="1"/>
</dbReference>
<dbReference type="InterPro" id="IPR013178">
    <property type="entry name" value="Histone_AcTrfase_Rtt109/CBP"/>
</dbReference>
<reference evidence="13" key="1">
    <citation type="submission" date="2021-02" db="EMBL/GenBank/DDBJ databases">
        <title>First Annotated Genome of the Yellow-green Alga Tribonema minus.</title>
        <authorList>
            <person name="Mahan K.M."/>
        </authorList>
    </citation>
    <scope>NUCLEOTIDE SEQUENCE</scope>
    <source>
        <strain evidence="13">UTEX B ZZ1240</strain>
    </source>
</reference>
<evidence type="ECO:0000313" key="14">
    <source>
        <dbReference type="Proteomes" id="UP000664859"/>
    </source>
</evidence>
<evidence type="ECO:0000259" key="12">
    <source>
        <dbReference type="PROSITE" id="PS50134"/>
    </source>
</evidence>
<comment type="caution">
    <text evidence="13">The sequence shown here is derived from an EMBL/GenBank/DDBJ whole genome shotgun (WGS) entry which is preliminary data.</text>
</comment>
<feature type="non-terminal residue" evidence="13">
    <location>
        <position position="1"/>
    </location>
</feature>
<comment type="subcellular location">
    <subcellularLocation>
        <location evidence="1">Nucleus</location>
    </subcellularLocation>
</comment>
<evidence type="ECO:0000256" key="3">
    <source>
        <dbReference type="ARBA" id="ARBA00022679"/>
    </source>
</evidence>
<dbReference type="GO" id="GO:0008270">
    <property type="term" value="F:zinc ion binding"/>
    <property type="evidence" value="ECO:0007669"/>
    <property type="project" value="UniProtKB-KW"/>
</dbReference>
<evidence type="ECO:0000256" key="5">
    <source>
        <dbReference type="ARBA" id="ARBA00022771"/>
    </source>
</evidence>
<evidence type="ECO:0000256" key="11">
    <source>
        <dbReference type="ARBA" id="ARBA00048017"/>
    </source>
</evidence>
<evidence type="ECO:0000256" key="7">
    <source>
        <dbReference type="ARBA" id="ARBA00022853"/>
    </source>
</evidence>
<gene>
    <name evidence="13" type="ORF">JKP88DRAFT_149398</name>
</gene>
<keyword evidence="3" id="KW-0808">Transferase</keyword>
<evidence type="ECO:0000256" key="1">
    <source>
        <dbReference type="ARBA" id="ARBA00004123"/>
    </source>
</evidence>
<dbReference type="EC" id="2.3.1.48" evidence="2"/>
<evidence type="ECO:0000256" key="6">
    <source>
        <dbReference type="ARBA" id="ARBA00022833"/>
    </source>
</evidence>
<name>A0A835YQ36_9STRA</name>
<dbReference type="InterPro" id="IPR000197">
    <property type="entry name" value="Znf_TAZ"/>
</dbReference>
<protein>
    <recommendedName>
        <fullName evidence="2">histone acetyltransferase</fullName>
        <ecNumber evidence="2">2.3.1.48</ecNumber>
    </recommendedName>
</protein>
<dbReference type="GO" id="GO:0031490">
    <property type="term" value="F:chromatin DNA binding"/>
    <property type="evidence" value="ECO:0007669"/>
    <property type="project" value="TreeGrafter"/>
</dbReference>
<dbReference type="PROSITE" id="PS50134">
    <property type="entry name" value="ZF_TAZ"/>
    <property type="match status" value="1"/>
</dbReference>
<dbReference type="SMART" id="SM00551">
    <property type="entry name" value="ZnF_TAZ"/>
    <property type="match status" value="1"/>
</dbReference>
<feature type="domain" description="TAZ-type" evidence="12">
    <location>
        <begin position="1"/>
        <end position="73"/>
    </location>
</feature>
<dbReference type="SUPFAM" id="SSF57933">
    <property type="entry name" value="TAZ domain"/>
    <property type="match status" value="1"/>
</dbReference>
<dbReference type="GO" id="GO:0000123">
    <property type="term" value="C:histone acetyltransferase complex"/>
    <property type="evidence" value="ECO:0007669"/>
    <property type="project" value="TreeGrafter"/>
</dbReference>
<dbReference type="GO" id="GO:0003713">
    <property type="term" value="F:transcription coactivator activity"/>
    <property type="evidence" value="ECO:0007669"/>
    <property type="project" value="TreeGrafter"/>
</dbReference>
<keyword evidence="10" id="KW-0539">Nucleus</keyword>
<feature type="non-terminal residue" evidence="13">
    <location>
        <position position="74"/>
    </location>
</feature>
<dbReference type="GO" id="GO:0005667">
    <property type="term" value="C:transcription regulator complex"/>
    <property type="evidence" value="ECO:0007669"/>
    <property type="project" value="TreeGrafter"/>
</dbReference>
<comment type="catalytic activity">
    <reaction evidence="11">
        <text>L-lysyl-[protein] + acetyl-CoA = N(6)-acetyl-L-lysyl-[protein] + CoA + H(+)</text>
        <dbReference type="Rhea" id="RHEA:45948"/>
        <dbReference type="Rhea" id="RHEA-COMP:9752"/>
        <dbReference type="Rhea" id="RHEA-COMP:10731"/>
        <dbReference type="ChEBI" id="CHEBI:15378"/>
        <dbReference type="ChEBI" id="CHEBI:29969"/>
        <dbReference type="ChEBI" id="CHEBI:57287"/>
        <dbReference type="ChEBI" id="CHEBI:57288"/>
        <dbReference type="ChEBI" id="CHEBI:61930"/>
        <dbReference type="EC" id="2.3.1.48"/>
    </reaction>
</comment>
<organism evidence="13 14">
    <name type="scientific">Tribonema minus</name>
    <dbReference type="NCBI Taxonomy" id="303371"/>
    <lineage>
        <taxon>Eukaryota</taxon>
        <taxon>Sar</taxon>
        <taxon>Stramenopiles</taxon>
        <taxon>Ochrophyta</taxon>
        <taxon>PX clade</taxon>
        <taxon>Xanthophyceae</taxon>
        <taxon>Tribonematales</taxon>
        <taxon>Tribonemataceae</taxon>
        <taxon>Tribonema</taxon>
    </lineage>
</organism>
<keyword evidence="7" id="KW-0156">Chromatin regulator</keyword>
<keyword evidence="5" id="KW-0863">Zinc-finger</keyword>
<sequence length="74" mass="8115">RERLLLLRHACQCTAAAGACRATARCAEMKVLWRHVRACAAPDCAVEHCRSSRFVLGHYDGCRDDACGVCAPVR</sequence>
<dbReference type="Pfam" id="PF02135">
    <property type="entry name" value="zf-TAZ"/>
    <property type="match status" value="1"/>
</dbReference>
<keyword evidence="4" id="KW-0479">Metal-binding</keyword>
<keyword evidence="6" id="KW-0862">Zinc</keyword>
<dbReference type="GO" id="GO:0004402">
    <property type="term" value="F:histone acetyltransferase activity"/>
    <property type="evidence" value="ECO:0007669"/>
    <property type="project" value="InterPro"/>
</dbReference>
<evidence type="ECO:0000256" key="10">
    <source>
        <dbReference type="ARBA" id="ARBA00023242"/>
    </source>
</evidence>
<evidence type="ECO:0000256" key="2">
    <source>
        <dbReference type="ARBA" id="ARBA00013184"/>
    </source>
</evidence>